<dbReference type="Proteomes" id="UP000028961">
    <property type="component" value="Segment"/>
</dbReference>
<dbReference type="InterPro" id="IPR043502">
    <property type="entry name" value="DNA/RNA_pol_sf"/>
</dbReference>
<keyword evidence="1" id="KW-1194">Viral DNA replication</keyword>
<dbReference type="SUPFAM" id="SSF56672">
    <property type="entry name" value="DNA/RNA polymerases"/>
    <property type="match status" value="1"/>
</dbReference>
<dbReference type="OrthoDB" id="3561at10239"/>
<evidence type="ECO:0000256" key="1">
    <source>
        <dbReference type="ARBA" id="ARBA00023109"/>
    </source>
</evidence>
<dbReference type="Gene3D" id="3.30.420.10">
    <property type="entry name" value="Ribonuclease H-like superfamily/Ribonuclease H"/>
    <property type="match status" value="1"/>
</dbReference>
<dbReference type="InterPro" id="IPR036397">
    <property type="entry name" value="RNaseH_sf"/>
</dbReference>
<evidence type="ECO:0000313" key="3">
    <source>
        <dbReference type="Proteomes" id="UP000028961"/>
    </source>
</evidence>
<dbReference type="GeneID" id="22475477"/>
<dbReference type="InterPro" id="IPR012337">
    <property type="entry name" value="RNaseH-like_sf"/>
</dbReference>
<protein>
    <submittedName>
        <fullName evidence="2">DNA polymerase</fullName>
    </submittedName>
</protein>
<proteinExistence type="predicted"/>
<organism evidence="2 3">
    <name type="scientific">Escherichia phage Av-05</name>
    <dbReference type="NCBI Taxonomy" id="1527519"/>
    <lineage>
        <taxon>Viruses</taxon>
        <taxon>Duplodnaviria</taxon>
        <taxon>Heunggongvirae</taxon>
        <taxon>Uroviricota</taxon>
        <taxon>Caudoviricetes</taxon>
        <taxon>Vequintavirinae</taxon>
        <taxon>Avunavirus</taxon>
        <taxon>Avunavirus Av05</taxon>
    </lineage>
</organism>
<keyword evidence="1" id="KW-0235">DNA replication</keyword>
<dbReference type="RefSeq" id="YP_009111210.1">
    <property type="nucleotide sequence ID" value="NC_025830.1"/>
</dbReference>
<evidence type="ECO:0000313" key="2">
    <source>
        <dbReference type="EMBL" id="AII27679.1"/>
    </source>
</evidence>
<dbReference type="SUPFAM" id="SSF53098">
    <property type="entry name" value="Ribonuclease H-like"/>
    <property type="match status" value="1"/>
</dbReference>
<dbReference type="GO" id="GO:0039693">
    <property type="term" value="P:viral DNA genome replication"/>
    <property type="evidence" value="ECO:0007669"/>
    <property type="project" value="UniProtKB-KW"/>
</dbReference>
<gene>
    <name evidence="2" type="ORF">Av05_00136</name>
</gene>
<accession>A0A076GCQ3</accession>
<sequence length="679" mass="78726">MKGLFLADTEADGLLEEATKYHCTLFKEYAVNNWVLFLDPAHKEYQSAVNFARSKEGVNLRILSYDDFYSWLQTEPRGIAIHNLFGYDLRLWKKLSGIEYDMFKDPKCMGTIGNKQVNLYDTLSMSRVLYPDRPLPNGCPDSVLNPVTGKRDRVGPHGLLAWGYRVANKKVQIDDWRNQPLWEYVNRVWEDVIINELVWKALIDESNGTRWPDDKQFMYADKPHGMHQINWKNALRRRMLTDYLMIEQEIQGVYFNREEAEKLRDRIDKMMREIEEEVEPLLPKKEMTKSQQPKFPANPFDTAGNISYHGWNWLEYKLGYPVNREALEFKAPPKTAFKSNGDVSAAGERYCIQNGIEDPALYGNFIRSQRTKENTLEPLPPDLLEKAKEDLRNRKMPDLMVPMKISNQDDIKKYLIKDAGWKPTLWRVKDVTKDQFKKAREDSEIDVLVKKYIEELAESEYKSLILDYLNDSDEKFNISERKFDHRHASERGYSEIFKKFRRKARQLPTSPQLKDNFGHLCPNLEKIDVHMAKQIVKWLSLRNRRSVLDPMDEDKTDTGLLNHPRLDIDGKLPARFSGITNTGRCKHTVCANMPKPDPKVLLGKEMRGLWTVPEGYYLMGCDGSNLEGMIAAAGAFEFDGGEYLRIMMEEDAHERNARAYTIAAGKEVTRSGGKGITYG</sequence>
<reference evidence="2 3" key="1">
    <citation type="journal article" date="2015" name="Genome Announc.">
        <title>Genomic Analysis of Broad-Host-Range Enterobacteriophage Av-05.</title>
        <authorList>
            <person name="Amarillas L."/>
            <person name="Lopez-Cuevas O."/>
            <person name="Leon-Felix J."/>
            <person name="Castro-Del Campo N."/>
            <person name="Gerba C.P."/>
            <person name="Chaidez C."/>
        </authorList>
    </citation>
    <scope>NUCLEOTIDE SEQUENCE [LARGE SCALE GENOMIC DNA]</scope>
</reference>
<keyword evidence="3" id="KW-1185">Reference proteome</keyword>
<dbReference type="GO" id="GO:0003676">
    <property type="term" value="F:nucleic acid binding"/>
    <property type="evidence" value="ECO:0007669"/>
    <property type="project" value="InterPro"/>
</dbReference>
<dbReference type="KEGG" id="vg:22475477"/>
<dbReference type="EMBL" id="KM190144">
    <property type="protein sequence ID" value="AII27679.1"/>
    <property type="molecule type" value="Genomic_DNA"/>
</dbReference>
<name>A0A076GCQ3_9CAUD</name>